<dbReference type="SUPFAM" id="SSF89095">
    <property type="entry name" value="GatB/YqeY motif"/>
    <property type="match status" value="1"/>
</dbReference>
<sequence length="154" mass="17581">MSLKDKINTDYKNALKSKAKIQISTYRLVLSGIKDLDISNRSGPNKKDTDDKDVKKLLNKMIKQRAESIDIYKKNNRKDLLEIEEKELEILSGYLPKKLSEEETRKICEEIASKLGASSLKDMGKVMGELKKQYSDNLDFAKAGTLLKELLNKQ</sequence>
<reference evidence="1" key="1">
    <citation type="submission" date="2018-05" db="EMBL/GenBank/DDBJ databases">
        <authorList>
            <person name="Lanie J.A."/>
            <person name="Ng W.-L."/>
            <person name="Kazmierczak K.M."/>
            <person name="Andrzejewski T.M."/>
            <person name="Davidsen T.M."/>
            <person name="Wayne K.J."/>
            <person name="Tettelin H."/>
            <person name="Glass J.I."/>
            <person name="Rusch D."/>
            <person name="Podicherti R."/>
            <person name="Tsui H.-C.T."/>
            <person name="Winkler M.E."/>
        </authorList>
    </citation>
    <scope>NUCLEOTIDE SEQUENCE</scope>
</reference>
<dbReference type="GO" id="GO:0016884">
    <property type="term" value="F:carbon-nitrogen ligase activity, with glutamine as amido-N-donor"/>
    <property type="evidence" value="ECO:0007669"/>
    <property type="project" value="InterPro"/>
</dbReference>
<dbReference type="InterPro" id="IPR023168">
    <property type="entry name" value="GatB_Yqey_C_2"/>
</dbReference>
<protein>
    <recommendedName>
        <fullName evidence="2">GatB/YqeY domain-containing protein</fullName>
    </recommendedName>
</protein>
<dbReference type="AlphaFoldDB" id="A0A382BKP1"/>
<dbReference type="Gene3D" id="1.10.10.410">
    <property type="match status" value="1"/>
</dbReference>
<name>A0A382BKP1_9ZZZZ</name>
<organism evidence="1">
    <name type="scientific">marine metagenome</name>
    <dbReference type="NCBI Taxonomy" id="408172"/>
    <lineage>
        <taxon>unclassified sequences</taxon>
        <taxon>metagenomes</taxon>
        <taxon>ecological metagenomes</taxon>
    </lineage>
</organism>
<dbReference type="Pfam" id="PF09424">
    <property type="entry name" value="YqeY"/>
    <property type="match status" value="1"/>
</dbReference>
<proteinExistence type="predicted"/>
<dbReference type="Gene3D" id="1.10.1510.10">
    <property type="entry name" value="Uncharacterised protein YqeY/AIM41 PF09424, N-terminal domain"/>
    <property type="match status" value="1"/>
</dbReference>
<accession>A0A382BKP1</accession>
<dbReference type="EMBL" id="UINC01030169">
    <property type="protein sequence ID" value="SVB14111.1"/>
    <property type="molecule type" value="Genomic_DNA"/>
</dbReference>
<gene>
    <name evidence="1" type="ORF">METZ01_LOCUS166965</name>
</gene>
<dbReference type="PANTHER" id="PTHR28055">
    <property type="entry name" value="ALTERED INHERITANCE OF MITOCHONDRIA PROTEIN 41, MITOCHONDRIAL"/>
    <property type="match status" value="1"/>
</dbReference>
<dbReference type="PANTHER" id="PTHR28055:SF1">
    <property type="entry name" value="ALTERED INHERITANCE OF MITOCHONDRIA PROTEIN 41, MITOCHONDRIAL"/>
    <property type="match status" value="1"/>
</dbReference>
<evidence type="ECO:0000313" key="1">
    <source>
        <dbReference type="EMBL" id="SVB14111.1"/>
    </source>
</evidence>
<dbReference type="InterPro" id="IPR042184">
    <property type="entry name" value="YqeY/Aim41_N"/>
</dbReference>
<dbReference type="InterPro" id="IPR003789">
    <property type="entry name" value="Asn/Gln_tRNA_amidoTrase-B-like"/>
</dbReference>
<dbReference type="InterPro" id="IPR019004">
    <property type="entry name" value="YqeY/Aim41"/>
</dbReference>
<evidence type="ECO:0008006" key="2">
    <source>
        <dbReference type="Google" id="ProtNLM"/>
    </source>
</evidence>